<gene>
    <name evidence="2" type="ORF">CEXT_360691</name>
</gene>
<comment type="caution">
    <text evidence="2">The sequence shown here is derived from an EMBL/GenBank/DDBJ whole genome shotgun (WGS) entry which is preliminary data.</text>
</comment>
<name>A0AAV4XIB9_CAEEX</name>
<keyword evidence="1" id="KW-0472">Membrane</keyword>
<keyword evidence="1" id="KW-1133">Transmembrane helix</keyword>
<dbReference type="EMBL" id="BPLR01017756">
    <property type="protein sequence ID" value="GIY94193.1"/>
    <property type="molecule type" value="Genomic_DNA"/>
</dbReference>
<evidence type="ECO:0000256" key="1">
    <source>
        <dbReference type="SAM" id="Phobius"/>
    </source>
</evidence>
<keyword evidence="3" id="KW-1185">Reference proteome</keyword>
<protein>
    <submittedName>
        <fullName evidence="2">Uncharacterized protein</fullName>
    </submittedName>
</protein>
<feature type="transmembrane region" description="Helical" evidence="1">
    <location>
        <begin position="63"/>
        <end position="85"/>
    </location>
</feature>
<dbReference type="AlphaFoldDB" id="A0AAV4XIB9"/>
<keyword evidence="1" id="KW-0812">Transmembrane</keyword>
<reference evidence="2 3" key="1">
    <citation type="submission" date="2021-06" db="EMBL/GenBank/DDBJ databases">
        <title>Caerostris extrusa draft genome.</title>
        <authorList>
            <person name="Kono N."/>
            <person name="Arakawa K."/>
        </authorList>
    </citation>
    <scope>NUCLEOTIDE SEQUENCE [LARGE SCALE GENOMIC DNA]</scope>
</reference>
<dbReference type="Proteomes" id="UP001054945">
    <property type="component" value="Unassembled WGS sequence"/>
</dbReference>
<evidence type="ECO:0000313" key="3">
    <source>
        <dbReference type="Proteomes" id="UP001054945"/>
    </source>
</evidence>
<accession>A0AAV4XIB9</accession>
<evidence type="ECO:0000313" key="2">
    <source>
        <dbReference type="EMBL" id="GIY94193.1"/>
    </source>
</evidence>
<sequence length="94" mass="10659">MQVAKRSHGIMETKYWLPWGDSPPSPIDEQLICNGTPTEIIWTGAEFSGPISWSKMALFAGRVGSSLMFAVMEMWVLFGGFSYSFSQIDWFRKT</sequence>
<proteinExistence type="predicted"/>
<organism evidence="2 3">
    <name type="scientific">Caerostris extrusa</name>
    <name type="common">Bark spider</name>
    <name type="synonym">Caerostris bankana</name>
    <dbReference type="NCBI Taxonomy" id="172846"/>
    <lineage>
        <taxon>Eukaryota</taxon>
        <taxon>Metazoa</taxon>
        <taxon>Ecdysozoa</taxon>
        <taxon>Arthropoda</taxon>
        <taxon>Chelicerata</taxon>
        <taxon>Arachnida</taxon>
        <taxon>Araneae</taxon>
        <taxon>Araneomorphae</taxon>
        <taxon>Entelegynae</taxon>
        <taxon>Araneoidea</taxon>
        <taxon>Araneidae</taxon>
        <taxon>Caerostris</taxon>
    </lineage>
</organism>